<dbReference type="GO" id="GO:0009055">
    <property type="term" value="F:electron transfer activity"/>
    <property type="evidence" value="ECO:0007669"/>
    <property type="project" value="InterPro"/>
</dbReference>
<keyword evidence="5" id="KW-0732">Signal</keyword>
<dbReference type="EMBL" id="SUPK01000001">
    <property type="protein sequence ID" value="TJY44201.1"/>
    <property type="molecule type" value="Genomic_DNA"/>
</dbReference>
<dbReference type="InterPro" id="IPR000923">
    <property type="entry name" value="BlueCu_1"/>
</dbReference>
<dbReference type="PROSITE" id="PS00196">
    <property type="entry name" value="COPPER_BLUE"/>
    <property type="match status" value="1"/>
</dbReference>
<comment type="caution">
    <text evidence="7">The sequence shown here is derived from an EMBL/GenBank/DDBJ whole genome shotgun (WGS) entry which is preliminary data.</text>
</comment>
<dbReference type="OrthoDB" id="9800666at2"/>
<name>A0A4U0FGY9_9BACL</name>
<dbReference type="Proteomes" id="UP000309673">
    <property type="component" value="Unassembled WGS sequence"/>
</dbReference>
<evidence type="ECO:0000256" key="5">
    <source>
        <dbReference type="SAM" id="SignalP"/>
    </source>
</evidence>
<evidence type="ECO:0000313" key="7">
    <source>
        <dbReference type="EMBL" id="TJY44201.1"/>
    </source>
</evidence>
<protein>
    <recommendedName>
        <fullName evidence="6">Blue (type 1) copper domain-containing protein</fullName>
    </recommendedName>
</protein>
<evidence type="ECO:0000256" key="1">
    <source>
        <dbReference type="ARBA" id="ARBA00022448"/>
    </source>
</evidence>
<feature type="signal peptide" evidence="5">
    <location>
        <begin position="1"/>
        <end position="30"/>
    </location>
</feature>
<organism evidence="7 8">
    <name type="scientific">Cohnella pontilimi</name>
    <dbReference type="NCBI Taxonomy" id="2564100"/>
    <lineage>
        <taxon>Bacteria</taxon>
        <taxon>Bacillati</taxon>
        <taxon>Bacillota</taxon>
        <taxon>Bacilli</taxon>
        <taxon>Bacillales</taxon>
        <taxon>Paenibacillaceae</taxon>
        <taxon>Cohnella</taxon>
    </lineage>
</organism>
<dbReference type="InterPro" id="IPR005297">
    <property type="entry name" value="Lipoprotein_repeat"/>
</dbReference>
<keyword evidence="1" id="KW-0813">Transport</keyword>
<accession>A0A4U0FGY9</accession>
<proteinExistence type="predicted"/>
<evidence type="ECO:0000313" key="8">
    <source>
        <dbReference type="Proteomes" id="UP000309673"/>
    </source>
</evidence>
<dbReference type="PANTHER" id="PTHR39335:SF1">
    <property type="entry name" value="BLL4220 PROTEIN"/>
    <property type="match status" value="1"/>
</dbReference>
<dbReference type="InterPro" id="IPR028871">
    <property type="entry name" value="BlueCu_1_BS"/>
</dbReference>
<dbReference type="SUPFAM" id="SSF49503">
    <property type="entry name" value="Cupredoxins"/>
    <property type="match status" value="1"/>
</dbReference>
<dbReference type="Gene3D" id="2.60.40.420">
    <property type="entry name" value="Cupredoxins - blue copper proteins"/>
    <property type="match status" value="1"/>
</dbReference>
<dbReference type="GO" id="GO:0005507">
    <property type="term" value="F:copper ion binding"/>
    <property type="evidence" value="ECO:0007669"/>
    <property type="project" value="InterPro"/>
</dbReference>
<keyword evidence="8" id="KW-1185">Reference proteome</keyword>
<evidence type="ECO:0000256" key="3">
    <source>
        <dbReference type="ARBA" id="ARBA00022982"/>
    </source>
</evidence>
<feature type="domain" description="Blue (type 1) copper" evidence="6">
    <location>
        <begin position="469"/>
        <end position="547"/>
    </location>
</feature>
<dbReference type="GO" id="GO:0043448">
    <property type="term" value="P:alkane catabolic process"/>
    <property type="evidence" value="ECO:0007669"/>
    <property type="project" value="TreeGrafter"/>
</dbReference>
<keyword evidence="2" id="KW-0479">Metal-binding</keyword>
<evidence type="ECO:0000259" key="6">
    <source>
        <dbReference type="Pfam" id="PF00127"/>
    </source>
</evidence>
<dbReference type="PANTHER" id="PTHR39335">
    <property type="entry name" value="BLL4220 PROTEIN"/>
    <property type="match status" value="1"/>
</dbReference>
<dbReference type="Pfam" id="PF00127">
    <property type="entry name" value="Copper-bind"/>
    <property type="match status" value="1"/>
</dbReference>
<sequence length="547" mass="59883">MRMKNRKRNRALFAWLLIVVMMLTPLGAWAADEPAGTSVQPAASTKFQASHASEMAAQIGVLVGDGQGVNDAYLAKTTTRLQAAIVLLKLLGKHEEAVAYKGAGIFSDASSVAASMRPVLAYLKNHPELGWKGTGGGKFSPNAPVTAQQLYKVMLESLSYVAGTDFDYADTLRFAASKGLSRAAEAAPFTNRSLALALLETLQAAPKNGTKPLGDVLADKRLLSAEHAALLKGLRIDLRKAADGSTYFTDGKGMALYLFTKDMLELDSCVGGCLQAWPVFGADQLLLADELDSKDFGAFVRKDGLKQITYKGWPLYYYQKDQKPGDVTGEGVGKVWYLIKQPFYTVTLGTHAELGNYLVDSKGLALYYFDKDPKGATVCFGDCLKNWPVFYTEKPVVPSGLKAEDFGEIVRPDGGKQTTYKGYPLYYWIKDTKRGDTTGQNVGKVWFVVNPEKFDGNAAEKAGVTRETVEMKNYAFSKTDITVKAGTVITFVNRDKDRHNVHFADESVRTPLLGEGESVTLKLDKPGVYEFYCDPHKDHMKGKITVQ</sequence>
<dbReference type="InterPro" id="IPR008972">
    <property type="entry name" value="Cupredoxin"/>
</dbReference>
<keyword evidence="3" id="KW-0249">Electron transport</keyword>
<evidence type="ECO:0000256" key="2">
    <source>
        <dbReference type="ARBA" id="ARBA00022723"/>
    </source>
</evidence>
<reference evidence="7 8" key="1">
    <citation type="submission" date="2019-04" db="EMBL/GenBank/DDBJ databases">
        <title>Cohnella sp. nov., isolated from soil.</title>
        <authorList>
            <person name="Kim W."/>
        </authorList>
    </citation>
    <scope>NUCLEOTIDE SEQUENCE [LARGE SCALE GENOMIC DNA]</scope>
    <source>
        <strain evidence="7 8">CAU 1483</strain>
    </source>
</reference>
<evidence type="ECO:0000256" key="4">
    <source>
        <dbReference type="ARBA" id="ARBA00023008"/>
    </source>
</evidence>
<gene>
    <name evidence="7" type="ORF">E5161_02060</name>
</gene>
<feature type="chain" id="PRO_5020558061" description="Blue (type 1) copper domain-containing protein" evidence="5">
    <location>
        <begin position="31"/>
        <end position="547"/>
    </location>
</feature>
<dbReference type="Pfam" id="PF03640">
    <property type="entry name" value="Lipoprotein_15"/>
    <property type="match status" value="4"/>
</dbReference>
<dbReference type="AlphaFoldDB" id="A0A4U0FGY9"/>
<keyword evidence="4" id="KW-0186">Copper</keyword>